<reference evidence="2" key="1">
    <citation type="journal article" date="2021" name="mSystems">
        <title>Bacteria and Archaea Synergistically Convert Glycine Betaine to Biogenic Methane in the Formosa Cold Seep of the South China Sea.</title>
        <authorList>
            <person name="Li L."/>
            <person name="Zhang W."/>
            <person name="Zhang S."/>
            <person name="Song L."/>
            <person name="Sun Q."/>
            <person name="Zhang H."/>
            <person name="Xiang H."/>
            <person name="Dong X."/>
        </authorList>
    </citation>
    <scope>NUCLEOTIDE SEQUENCE</scope>
    <source>
        <strain evidence="2">ZWT</strain>
    </source>
</reference>
<dbReference type="InterPro" id="IPR011437">
    <property type="entry name" value="DUF1540"/>
</dbReference>
<reference evidence="2" key="2">
    <citation type="submission" date="2021-04" db="EMBL/GenBank/DDBJ databases">
        <authorList>
            <person name="Dong X."/>
        </authorList>
    </citation>
    <scope>NUCLEOTIDE SEQUENCE</scope>
    <source>
        <strain evidence="2">ZWT</strain>
    </source>
</reference>
<dbReference type="EMBL" id="JAGSOJ010000005">
    <property type="protein sequence ID" value="MCM1992276.1"/>
    <property type="molecule type" value="Genomic_DNA"/>
</dbReference>
<dbReference type="Proteomes" id="UP001056429">
    <property type="component" value="Unassembled WGS sequence"/>
</dbReference>
<accession>A0A9J6P7K7</accession>
<comment type="caution">
    <text evidence="2">The sequence shown here is derived from an EMBL/GenBank/DDBJ whole genome shotgun (WGS) entry which is preliminary data.</text>
</comment>
<dbReference type="RefSeq" id="WP_250861435.1">
    <property type="nucleotide sequence ID" value="NZ_JAGSOJ010000005.1"/>
</dbReference>
<protein>
    <submittedName>
        <fullName evidence="2">DUF1540 domain-containing protein</fullName>
    </submittedName>
</protein>
<feature type="domain" description="DUF1540" evidence="1">
    <location>
        <begin position="6"/>
        <end position="48"/>
    </location>
</feature>
<dbReference type="Pfam" id="PF07561">
    <property type="entry name" value="DUF1540"/>
    <property type="match status" value="1"/>
</dbReference>
<sequence length="51" mass="5822">MENRNIGCTVNECKHNNNGVHCCTLERIQIKCHTPRAESPECTDCASFTRR</sequence>
<dbReference type="AlphaFoldDB" id="A0A9J6P7K7"/>
<evidence type="ECO:0000313" key="3">
    <source>
        <dbReference type="Proteomes" id="UP001056429"/>
    </source>
</evidence>
<keyword evidence="3" id="KW-1185">Reference proteome</keyword>
<proteinExistence type="predicted"/>
<gene>
    <name evidence="2" type="ORF">KDK92_21340</name>
</gene>
<evidence type="ECO:0000313" key="2">
    <source>
        <dbReference type="EMBL" id="MCM1992276.1"/>
    </source>
</evidence>
<organism evidence="2 3">
    <name type="scientific">Oceanirhabdus seepicola</name>
    <dbReference type="NCBI Taxonomy" id="2828781"/>
    <lineage>
        <taxon>Bacteria</taxon>
        <taxon>Bacillati</taxon>
        <taxon>Bacillota</taxon>
        <taxon>Clostridia</taxon>
        <taxon>Eubacteriales</taxon>
        <taxon>Clostridiaceae</taxon>
        <taxon>Oceanirhabdus</taxon>
    </lineage>
</organism>
<name>A0A9J6P7K7_9CLOT</name>
<evidence type="ECO:0000259" key="1">
    <source>
        <dbReference type="Pfam" id="PF07561"/>
    </source>
</evidence>